<evidence type="ECO:0000256" key="2">
    <source>
        <dbReference type="ARBA" id="ARBA00022723"/>
    </source>
</evidence>
<dbReference type="VEuPathDB" id="FungiDB:ACLA_001210"/>
<keyword evidence="3" id="KW-0862">Zinc</keyword>
<dbReference type="STRING" id="344612.A1C4U2"/>
<dbReference type="HOGENOM" id="CLU_026673_11_3_1"/>
<evidence type="ECO:0000313" key="6">
    <source>
        <dbReference type="EMBL" id="EAW14710.1"/>
    </source>
</evidence>
<dbReference type="Pfam" id="PF08240">
    <property type="entry name" value="ADH_N"/>
    <property type="match status" value="1"/>
</dbReference>
<dbReference type="PANTHER" id="PTHR42813">
    <property type="entry name" value="ZINC-TYPE ALCOHOL DEHYDROGENASE-LIKE"/>
    <property type="match status" value="1"/>
</dbReference>
<evidence type="ECO:0000256" key="3">
    <source>
        <dbReference type="ARBA" id="ARBA00022833"/>
    </source>
</evidence>
<sequence length="448" mass="48536">MAVSRAAAAVEKVVGHDDTAVFTTDVSNYAKKDYGEETDTRIKATTWQGKNSVEVVEMPKPRVIDEGDVIVQVTGSTICGSDLHLYHGVIPEVEKGDVLGHEFCGVVDSVGPGVKNVKVGDRVVASFPIACGDCMNCKKGLTSACERTNSSTLANALYGKRTAGIFGYSHFTSGFAGGQAEYVRVPGGDVNLLQLPPDVPDEKGLYLSDVIATSYHCVVDTGVQEGDVVAIWGAGPIGQMCVKFSFDQGASRVILIDGGEGAWRLDFVKSKIPKVETLDFTRLPRGESVTSQLKKMVHGGPDVALECAAGEYAKGWLHYFETLLGMETDTSELLNEMITSVRPFGRVGVTGIYAGFTNHFNIGALMQTGVRFIGNGQAPVHKYWKHLLELIQRGEIDPLDMVTHRVRLEDMEEVYALFDKREKGMQKVFVQTRFSASPAPGSPCLTEL</sequence>
<dbReference type="OrthoDB" id="3941538at2759"/>
<evidence type="ECO:0000256" key="4">
    <source>
        <dbReference type="ARBA" id="ARBA00023002"/>
    </source>
</evidence>
<feature type="domain" description="Enoyl reductase (ER)" evidence="5">
    <location>
        <begin position="49"/>
        <end position="430"/>
    </location>
</feature>
<dbReference type="InterPro" id="IPR011032">
    <property type="entry name" value="GroES-like_sf"/>
</dbReference>
<reference evidence="6 7" key="1">
    <citation type="journal article" date="2008" name="PLoS Genet.">
        <title>Genomic islands in the pathogenic filamentous fungus Aspergillus fumigatus.</title>
        <authorList>
            <person name="Fedorova N.D."/>
            <person name="Khaldi N."/>
            <person name="Joardar V.S."/>
            <person name="Maiti R."/>
            <person name="Amedeo P."/>
            <person name="Anderson M.J."/>
            <person name="Crabtree J."/>
            <person name="Silva J.C."/>
            <person name="Badger J.H."/>
            <person name="Albarraq A."/>
            <person name="Angiuoli S."/>
            <person name="Bussey H."/>
            <person name="Bowyer P."/>
            <person name="Cotty P.J."/>
            <person name="Dyer P.S."/>
            <person name="Egan A."/>
            <person name="Galens K."/>
            <person name="Fraser-Liggett C.M."/>
            <person name="Haas B.J."/>
            <person name="Inman J.M."/>
            <person name="Kent R."/>
            <person name="Lemieux S."/>
            <person name="Malavazi I."/>
            <person name="Orvis J."/>
            <person name="Roemer T."/>
            <person name="Ronning C.M."/>
            <person name="Sundaram J.P."/>
            <person name="Sutton G."/>
            <person name="Turner G."/>
            <person name="Venter J.C."/>
            <person name="White O.R."/>
            <person name="Whitty B.R."/>
            <person name="Youngman P."/>
            <person name="Wolfe K.H."/>
            <person name="Goldman G.H."/>
            <person name="Wortman J.R."/>
            <person name="Jiang B."/>
            <person name="Denning D.W."/>
            <person name="Nierman W.C."/>
        </authorList>
    </citation>
    <scope>NUCLEOTIDE SEQUENCE [LARGE SCALE GENOMIC DNA]</scope>
    <source>
        <strain evidence="7">ATCC 1007 / CBS 513.65 / DSM 816 / NCTC 3887 / NRRL 1</strain>
    </source>
</reference>
<proteinExistence type="predicted"/>
<dbReference type="GO" id="GO:0016491">
    <property type="term" value="F:oxidoreductase activity"/>
    <property type="evidence" value="ECO:0007669"/>
    <property type="project" value="UniProtKB-KW"/>
</dbReference>
<comment type="cofactor">
    <cofactor evidence="1">
        <name>Zn(2+)</name>
        <dbReference type="ChEBI" id="CHEBI:29105"/>
    </cofactor>
</comment>
<protein>
    <submittedName>
        <fullName evidence="6">Alcohol dehydrogenase, putative</fullName>
    </submittedName>
</protein>
<dbReference type="SUPFAM" id="SSF51735">
    <property type="entry name" value="NAD(P)-binding Rossmann-fold domains"/>
    <property type="match status" value="1"/>
</dbReference>
<gene>
    <name evidence="6" type="ORF">ACLA_001210</name>
</gene>
<dbReference type="EMBL" id="DS027004">
    <property type="protein sequence ID" value="EAW14710.1"/>
    <property type="molecule type" value="Genomic_DNA"/>
</dbReference>
<dbReference type="SUPFAM" id="SSF50129">
    <property type="entry name" value="GroES-like"/>
    <property type="match status" value="1"/>
</dbReference>
<dbReference type="SMART" id="SM00829">
    <property type="entry name" value="PKS_ER"/>
    <property type="match status" value="1"/>
</dbReference>
<organism evidence="6 7">
    <name type="scientific">Aspergillus clavatus (strain ATCC 1007 / CBS 513.65 / DSM 816 / NCTC 3887 / NRRL 1 / QM 1276 / 107)</name>
    <dbReference type="NCBI Taxonomy" id="344612"/>
    <lineage>
        <taxon>Eukaryota</taxon>
        <taxon>Fungi</taxon>
        <taxon>Dikarya</taxon>
        <taxon>Ascomycota</taxon>
        <taxon>Pezizomycotina</taxon>
        <taxon>Eurotiomycetes</taxon>
        <taxon>Eurotiomycetidae</taxon>
        <taxon>Eurotiales</taxon>
        <taxon>Aspergillaceae</taxon>
        <taxon>Aspergillus</taxon>
        <taxon>Aspergillus subgen. Fumigati</taxon>
    </lineage>
</organism>
<dbReference type="PANTHER" id="PTHR42813:SF1">
    <property type="entry name" value="DEHYDROGENASE, PUTATIVE (AFU_ORTHOLOGUE AFUA_5G03930)-RELATED"/>
    <property type="match status" value="1"/>
</dbReference>
<dbReference type="PROSITE" id="PS00059">
    <property type="entry name" value="ADH_ZINC"/>
    <property type="match status" value="1"/>
</dbReference>
<dbReference type="GO" id="GO:0008270">
    <property type="term" value="F:zinc ion binding"/>
    <property type="evidence" value="ECO:0007669"/>
    <property type="project" value="InterPro"/>
</dbReference>
<evidence type="ECO:0000313" key="7">
    <source>
        <dbReference type="Proteomes" id="UP000006701"/>
    </source>
</evidence>
<dbReference type="Proteomes" id="UP000006701">
    <property type="component" value="Unassembled WGS sequence"/>
</dbReference>
<keyword evidence="4" id="KW-0560">Oxidoreductase</keyword>
<dbReference type="AlphaFoldDB" id="A1C4U2"/>
<dbReference type="GeneID" id="4708615"/>
<dbReference type="CDD" id="cd08283">
    <property type="entry name" value="FDH_like_1"/>
    <property type="match status" value="1"/>
</dbReference>
<dbReference type="InterPro" id="IPR013154">
    <property type="entry name" value="ADH-like_N"/>
</dbReference>
<dbReference type="InterPro" id="IPR036291">
    <property type="entry name" value="NAD(P)-bd_dom_sf"/>
</dbReference>
<dbReference type="Gene3D" id="3.90.180.10">
    <property type="entry name" value="Medium-chain alcohol dehydrogenases, catalytic domain"/>
    <property type="match status" value="1"/>
</dbReference>
<evidence type="ECO:0000259" key="5">
    <source>
        <dbReference type="SMART" id="SM00829"/>
    </source>
</evidence>
<dbReference type="RefSeq" id="XP_001276136.1">
    <property type="nucleotide sequence ID" value="XM_001276135.1"/>
</dbReference>
<dbReference type="eggNOG" id="KOG0024">
    <property type="taxonomic scope" value="Eukaryota"/>
</dbReference>
<dbReference type="OMA" id="VAYTNHF"/>
<accession>A1C4U2</accession>
<keyword evidence="7" id="KW-1185">Reference proteome</keyword>
<dbReference type="InterPro" id="IPR002328">
    <property type="entry name" value="ADH_Zn_CS"/>
</dbReference>
<name>A1C4U2_ASPCL</name>
<keyword evidence="2" id="KW-0479">Metal-binding</keyword>
<evidence type="ECO:0000256" key="1">
    <source>
        <dbReference type="ARBA" id="ARBA00001947"/>
    </source>
</evidence>
<dbReference type="InterPro" id="IPR020843">
    <property type="entry name" value="ER"/>
</dbReference>
<dbReference type="KEGG" id="act:ACLA_001210"/>
<dbReference type="Gene3D" id="3.40.50.720">
    <property type="entry name" value="NAD(P)-binding Rossmann-like Domain"/>
    <property type="match status" value="1"/>
</dbReference>